<name>V4BBW5_LOTGI</name>
<reference evidence="12 13" key="1">
    <citation type="journal article" date="2013" name="Nature">
        <title>Insights into bilaterian evolution from three spiralian genomes.</title>
        <authorList>
            <person name="Simakov O."/>
            <person name="Marletaz F."/>
            <person name="Cho S.J."/>
            <person name="Edsinger-Gonzales E."/>
            <person name="Havlak P."/>
            <person name="Hellsten U."/>
            <person name="Kuo D.H."/>
            <person name="Larsson T."/>
            <person name="Lv J."/>
            <person name="Arendt D."/>
            <person name="Savage R."/>
            <person name="Osoegawa K."/>
            <person name="de Jong P."/>
            <person name="Grimwood J."/>
            <person name="Chapman J.A."/>
            <person name="Shapiro H."/>
            <person name="Aerts A."/>
            <person name="Otillar R.P."/>
            <person name="Terry A.Y."/>
            <person name="Boore J.L."/>
            <person name="Grigoriev I.V."/>
            <person name="Lindberg D.R."/>
            <person name="Seaver E.C."/>
            <person name="Weisblat D.A."/>
            <person name="Putnam N.H."/>
            <person name="Rokhsar D.S."/>
        </authorList>
    </citation>
    <scope>NUCLEOTIDE SEQUENCE [LARGE SCALE GENOMIC DNA]</scope>
</reference>
<dbReference type="EMBL" id="KB199650">
    <property type="protein sequence ID" value="ESP05116.1"/>
    <property type="molecule type" value="Genomic_DNA"/>
</dbReference>
<evidence type="ECO:0000256" key="10">
    <source>
        <dbReference type="SAM" id="MobiDB-lite"/>
    </source>
</evidence>
<keyword evidence="13" id="KW-1185">Reference proteome</keyword>
<dbReference type="InterPro" id="IPR051131">
    <property type="entry name" value="NEK_Ser/Thr_kinase_NIMA"/>
</dbReference>
<keyword evidence="5" id="KW-0547">Nucleotide-binding</keyword>
<dbReference type="HOGENOM" id="CLU_000288_63_23_1"/>
<keyword evidence="4" id="KW-0808">Transferase</keyword>
<evidence type="ECO:0000256" key="8">
    <source>
        <dbReference type="ARBA" id="ARBA00047899"/>
    </source>
</evidence>
<dbReference type="OMA" id="KAEIYRP"/>
<dbReference type="InterPro" id="IPR011009">
    <property type="entry name" value="Kinase-like_dom_sf"/>
</dbReference>
<dbReference type="GeneID" id="20246040"/>
<dbReference type="SMART" id="SM00220">
    <property type="entry name" value="S_TKc"/>
    <property type="match status" value="1"/>
</dbReference>
<dbReference type="FunFam" id="1.10.510.10:FF:000172">
    <property type="entry name" value="serine/threonine-protein kinase Nek1 isoform X1"/>
    <property type="match status" value="1"/>
</dbReference>
<dbReference type="InterPro" id="IPR000719">
    <property type="entry name" value="Prot_kinase_dom"/>
</dbReference>
<dbReference type="PROSITE" id="PS50011">
    <property type="entry name" value="PROTEIN_KINASE_DOM"/>
    <property type="match status" value="1"/>
</dbReference>
<dbReference type="CDD" id="cd08215">
    <property type="entry name" value="STKc_Nek"/>
    <property type="match status" value="1"/>
</dbReference>
<dbReference type="EC" id="2.7.11.1" evidence="2"/>
<keyword evidence="3" id="KW-0723">Serine/threonine-protein kinase</keyword>
<sequence length="302" mass="34371">MEKYETEEKLGVGACGAVYLVKHVDTKRQYALKKIEIDDKKKTRTKENVLKEASILEKLKHPHIVGFYESFLQNDGQFLVILQDYCDGGTIQDKVHQAQRENSPFEEKQIVQWFIQIVMAVQYIHSNKILHRDLKTENVFLTKKNVVKIGDFGISKSLENTIDVAKTVVGTPSYLSPELCQDIPYNSKSDIWALGCILYELCSLRPPFDAQSLLSLFFKIIKGEFEPIPFSYSSDLHNLVCSLLEKSPEDRPSASAILNLPIIKQHLAGFIEEKQNLLQQRVQRGDNSSSKSPGVQKIIKSR</sequence>
<comment type="catalytic activity">
    <reaction evidence="8">
        <text>L-threonyl-[protein] + ATP = O-phospho-L-threonyl-[protein] + ADP + H(+)</text>
        <dbReference type="Rhea" id="RHEA:46608"/>
        <dbReference type="Rhea" id="RHEA-COMP:11060"/>
        <dbReference type="Rhea" id="RHEA-COMP:11605"/>
        <dbReference type="ChEBI" id="CHEBI:15378"/>
        <dbReference type="ChEBI" id="CHEBI:30013"/>
        <dbReference type="ChEBI" id="CHEBI:30616"/>
        <dbReference type="ChEBI" id="CHEBI:61977"/>
        <dbReference type="ChEBI" id="CHEBI:456216"/>
        <dbReference type="EC" id="2.7.11.1"/>
    </reaction>
</comment>
<feature type="compositionally biased region" description="Polar residues" evidence="10">
    <location>
        <begin position="281"/>
        <end position="293"/>
    </location>
</feature>
<dbReference type="GO" id="GO:0005524">
    <property type="term" value="F:ATP binding"/>
    <property type="evidence" value="ECO:0007669"/>
    <property type="project" value="UniProtKB-KW"/>
</dbReference>
<keyword evidence="7" id="KW-0067">ATP-binding</keyword>
<evidence type="ECO:0000256" key="7">
    <source>
        <dbReference type="ARBA" id="ARBA00022840"/>
    </source>
</evidence>
<evidence type="ECO:0000256" key="2">
    <source>
        <dbReference type="ARBA" id="ARBA00012513"/>
    </source>
</evidence>
<feature type="region of interest" description="Disordered" evidence="10">
    <location>
        <begin position="281"/>
        <end position="302"/>
    </location>
</feature>
<comment type="catalytic activity">
    <reaction evidence="9">
        <text>L-seryl-[protein] + ATP = O-phospho-L-seryl-[protein] + ADP + H(+)</text>
        <dbReference type="Rhea" id="RHEA:17989"/>
        <dbReference type="Rhea" id="RHEA-COMP:9863"/>
        <dbReference type="Rhea" id="RHEA-COMP:11604"/>
        <dbReference type="ChEBI" id="CHEBI:15378"/>
        <dbReference type="ChEBI" id="CHEBI:29999"/>
        <dbReference type="ChEBI" id="CHEBI:30616"/>
        <dbReference type="ChEBI" id="CHEBI:83421"/>
        <dbReference type="ChEBI" id="CHEBI:456216"/>
        <dbReference type="EC" id="2.7.11.1"/>
    </reaction>
</comment>
<evidence type="ECO:0000256" key="3">
    <source>
        <dbReference type="ARBA" id="ARBA00022527"/>
    </source>
</evidence>
<dbReference type="InterPro" id="IPR008271">
    <property type="entry name" value="Ser/Thr_kinase_AS"/>
</dbReference>
<dbReference type="Pfam" id="PF00069">
    <property type="entry name" value="Pkinase"/>
    <property type="match status" value="1"/>
</dbReference>
<accession>V4BBW5</accession>
<dbReference type="SUPFAM" id="SSF56112">
    <property type="entry name" value="Protein kinase-like (PK-like)"/>
    <property type="match status" value="1"/>
</dbReference>
<dbReference type="STRING" id="225164.V4BBW5"/>
<gene>
    <name evidence="12" type="ORF">LOTGIDRAFT_208058</name>
</gene>
<dbReference type="AlphaFoldDB" id="V4BBW5"/>
<protein>
    <recommendedName>
        <fullName evidence="2">non-specific serine/threonine protein kinase</fullName>
        <ecNumber evidence="2">2.7.11.1</ecNumber>
    </recommendedName>
</protein>
<dbReference type="PANTHER" id="PTHR44899">
    <property type="entry name" value="CAMK FAMILY PROTEIN KINASE"/>
    <property type="match status" value="1"/>
</dbReference>
<evidence type="ECO:0000313" key="13">
    <source>
        <dbReference type="Proteomes" id="UP000030746"/>
    </source>
</evidence>
<dbReference type="Gene3D" id="1.10.510.10">
    <property type="entry name" value="Transferase(Phosphotransferase) domain 1"/>
    <property type="match status" value="1"/>
</dbReference>
<dbReference type="PROSITE" id="PS00108">
    <property type="entry name" value="PROTEIN_KINASE_ST"/>
    <property type="match status" value="1"/>
</dbReference>
<evidence type="ECO:0000256" key="9">
    <source>
        <dbReference type="ARBA" id="ARBA00048679"/>
    </source>
</evidence>
<dbReference type="CTD" id="20246040"/>
<evidence type="ECO:0000256" key="1">
    <source>
        <dbReference type="ARBA" id="ARBA00010886"/>
    </source>
</evidence>
<evidence type="ECO:0000256" key="5">
    <source>
        <dbReference type="ARBA" id="ARBA00022741"/>
    </source>
</evidence>
<dbReference type="GO" id="GO:0004674">
    <property type="term" value="F:protein serine/threonine kinase activity"/>
    <property type="evidence" value="ECO:0007669"/>
    <property type="project" value="UniProtKB-KW"/>
</dbReference>
<dbReference type="OrthoDB" id="248923at2759"/>
<feature type="domain" description="Protein kinase" evidence="11">
    <location>
        <begin position="4"/>
        <end position="263"/>
    </location>
</feature>
<dbReference type="PANTHER" id="PTHR44899:SF3">
    <property type="entry name" value="SERINE_THREONINE-PROTEIN KINASE NEK1"/>
    <property type="match status" value="1"/>
</dbReference>
<evidence type="ECO:0000313" key="12">
    <source>
        <dbReference type="EMBL" id="ESP05116.1"/>
    </source>
</evidence>
<dbReference type="KEGG" id="lgi:LOTGIDRAFT_208058"/>
<proteinExistence type="inferred from homology"/>
<evidence type="ECO:0000256" key="6">
    <source>
        <dbReference type="ARBA" id="ARBA00022777"/>
    </source>
</evidence>
<evidence type="ECO:0000259" key="11">
    <source>
        <dbReference type="PROSITE" id="PS50011"/>
    </source>
</evidence>
<keyword evidence="6" id="KW-0418">Kinase</keyword>
<dbReference type="RefSeq" id="XP_009043661.1">
    <property type="nucleotide sequence ID" value="XM_009045413.1"/>
</dbReference>
<evidence type="ECO:0000256" key="4">
    <source>
        <dbReference type="ARBA" id="ARBA00022679"/>
    </source>
</evidence>
<comment type="similarity">
    <text evidence="1">Belongs to the protein kinase superfamily. NEK Ser/Thr protein kinase family. NIMA subfamily.</text>
</comment>
<organism evidence="12 13">
    <name type="scientific">Lottia gigantea</name>
    <name type="common">Giant owl limpet</name>
    <dbReference type="NCBI Taxonomy" id="225164"/>
    <lineage>
        <taxon>Eukaryota</taxon>
        <taxon>Metazoa</taxon>
        <taxon>Spiralia</taxon>
        <taxon>Lophotrochozoa</taxon>
        <taxon>Mollusca</taxon>
        <taxon>Gastropoda</taxon>
        <taxon>Patellogastropoda</taxon>
        <taxon>Lottioidea</taxon>
        <taxon>Lottiidae</taxon>
        <taxon>Lottia</taxon>
    </lineage>
</organism>
<dbReference type="Proteomes" id="UP000030746">
    <property type="component" value="Unassembled WGS sequence"/>
</dbReference>